<dbReference type="InterPro" id="IPR000157">
    <property type="entry name" value="TIR_dom"/>
</dbReference>
<evidence type="ECO:0000313" key="3">
    <source>
        <dbReference type="EMBL" id="ROS38820.1"/>
    </source>
</evidence>
<dbReference type="InterPro" id="IPR013568">
    <property type="entry name" value="SEFIR_dom"/>
</dbReference>
<evidence type="ECO:0000259" key="2">
    <source>
        <dbReference type="PROSITE" id="PS51534"/>
    </source>
</evidence>
<feature type="compositionally biased region" description="Pro residues" evidence="1">
    <location>
        <begin position="165"/>
        <end position="176"/>
    </location>
</feature>
<gene>
    <name evidence="3" type="ORF">EDD35_1108</name>
</gene>
<name>A0A3N2GR01_9PSEU</name>
<sequence>MLYRFPVGSTVAVFISYAHDDEQHRAAVREFAASLRAQGIDADIDSWADTDRRDWQAWATEHILSADFVLVVASKVYREMGDGLGPADRHRGVQAEAALLRDLLSDDRGKWTKKILPVILPGHRIDEIPLFLQPNNVDRYDVSSPAGMEYLLRTLTRQPEHVRPPLGPPVVLPPRSGPGAVPVGRSPQWRRLARPATVLWVPDLFANRYRPQRATVELHLAPVEDGDRLRIRRLQQLADDLAGRGRAQGLFTHAQALDTGFSDELAWACSREGEAGLAVHRDGQRSCWFGLPARSIGSVLDENDLTGRLAKILGLLLRVDVPLPRDLAPALGLDHAMFVYLGRVDDPQPSSIGLHRRDRVRLDPEDALTVADLRSSAHDIADELVARLVHRLRS</sequence>
<dbReference type="GO" id="GO:0007165">
    <property type="term" value="P:signal transduction"/>
    <property type="evidence" value="ECO:0007669"/>
    <property type="project" value="InterPro"/>
</dbReference>
<accession>A0A3N2GR01</accession>
<feature type="region of interest" description="Disordered" evidence="1">
    <location>
        <begin position="162"/>
        <end position="186"/>
    </location>
</feature>
<dbReference type="Gene3D" id="3.40.50.10140">
    <property type="entry name" value="Toll/interleukin-1 receptor homology (TIR) domain"/>
    <property type="match status" value="1"/>
</dbReference>
<proteinExistence type="predicted"/>
<dbReference type="Proteomes" id="UP000274843">
    <property type="component" value="Unassembled WGS sequence"/>
</dbReference>
<keyword evidence="4" id="KW-1185">Reference proteome</keyword>
<dbReference type="PROSITE" id="PS51534">
    <property type="entry name" value="SEFIR"/>
    <property type="match status" value="1"/>
</dbReference>
<dbReference type="AlphaFoldDB" id="A0A3N2GR01"/>
<reference evidence="3 4" key="1">
    <citation type="submission" date="2018-11" db="EMBL/GenBank/DDBJ databases">
        <title>Sequencing the genomes of 1000 actinobacteria strains.</title>
        <authorList>
            <person name="Klenk H.-P."/>
        </authorList>
    </citation>
    <scope>NUCLEOTIDE SEQUENCE [LARGE SCALE GENOMIC DNA]</scope>
    <source>
        <strain evidence="3 4">DSM 44348</strain>
    </source>
</reference>
<feature type="domain" description="SEFIR" evidence="2">
    <location>
        <begin position="10"/>
        <end position="149"/>
    </location>
</feature>
<dbReference type="InterPro" id="IPR035897">
    <property type="entry name" value="Toll_tir_struct_dom_sf"/>
</dbReference>
<dbReference type="Pfam" id="PF13676">
    <property type="entry name" value="TIR_2"/>
    <property type="match status" value="1"/>
</dbReference>
<evidence type="ECO:0000256" key="1">
    <source>
        <dbReference type="SAM" id="MobiDB-lite"/>
    </source>
</evidence>
<organism evidence="3 4">
    <name type="scientific">Amycolatopsis thermoflava</name>
    <dbReference type="NCBI Taxonomy" id="84480"/>
    <lineage>
        <taxon>Bacteria</taxon>
        <taxon>Bacillati</taxon>
        <taxon>Actinomycetota</taxon>
        <taxon>Actinomycetes</taxon>
        <taxon>Pseudonocardiales</taxon>
        <taxon>Pseudonocardiaceae</taxon>
        <taxon>Amycolatopsis</taxon>
        <taxon>Amycolatopsis methanolica group</taxon>
    </lineage>
</organism>
<evidence type="ECO:0000313" key="4">
    <source>
        <dbReference type="Proteomes" id="UP000274843"/>
    </source>
</evidence>
<comment type="caution">
    <text evidence="3">The sequence shown here is derived from an EMBL/GenBank/DDBJ whole genome shotgun (WGS) entry which is preliminary data.</text>
</comment>
<dbReference type="SUPFAM" id="SSF52200">
    <property type="entry name" value="Toll/Interleukin receptor TIR domain"/>
    <property type="match status" value="1"/>
</dbReference>
<protein>
    <submittedName>
        <fullName evidence="3">SEFIR domain-containing protein</fullName>
    </submittedName>
</protein>
<dbReference type="EMBL" id="RKHY01000001">
    <property type="protein sequence ID" value="ROS38820.1"/>
    <property type="molecule type" value="Genomic_DNA"/>
</dbReference>